<dbReference type="NCBIfam" id="TIGR03172">
    <property type="entry name" value="selenium cofactor biosynthesis protein YqeC"/>
    <property type="match status" value="1"/>
</dbReference>
<gene>
    <name evidence="1" type="primary">yqeC</name>
    <name evidence="1" type="ORF">QFI96_006695</name>
</gene>
<organism evidence="1 2">
    <name type="scientific">Raoultella lignicola</name>
    <dbReference type="NCBI Taxonomy" id="3040939"/>
    <lineage>
        <taxon>Bacteria</taxon>
        <taxon>Pseudomonadati</taxon>
        <taxon>Pseudomonadota</taxon>
        <taxon>Gammaproteobacteria</taxon>
        <taxon>Enterobacterales</taxon>
        <taxon>Enterobacteriaceae</taxon>
        <taxon>Klebsiella/Raoultella group</taxon>
        <taxon>Raoultella</taxon>
    </lineage>
</organism>
<name>A0ABU9F4Y3_9ENTR</name>
<accession>A0ABU9F4Y3</accession>
<evidence type="ECO:0000313" key="2">
    <source>
        <dbReference type="Proteomes" id="UP001312893"/>
    </source>
</evidence>
<dbReference type="EMBL" id="JARXNK020000100">
    <property type="protein sequence ID" value="MEL0551385.1"/>
    <property type="molecule type" value="Genomic_DNA"/>
</dbReference>
<comment type="caution">
    <text evidence="1">The sequence shown here is derived from an EMBL/GenBank/DDBJ whole genome shotgun (WGS) entry which is preliminary data.</text>
</comment>
<dbReference type="RefSeq" id="WP_123754619.1">
    <property type="nucleotide sequence ID" value="NZ_JARXNK020000100.1"/>
</dbReference>
<dbReference type="InterPro" id="IPR017587">
    <property type="entry name" value="YqeC"/>
</dbReference>
<dbReference type="Pfam" id="PF19842">
    <property type="entry name" value="YqeC"/>
    <property type="match status" value="1"/>
</dbReference>
<keyword evidence="2" id="KW-1185">Reference proteome</keyword>
<dbReference type="InterPro" id="IPR036565">
    <property type="entry name" value="Mur-like_cat_sf"/>
</dbReference>
<dbReference type="SUPFAM" id="SSF53623">
    <property type="entry name" value="MurD-like peptide ligases, catalytic domain"/>
    <property type="match status" value="1"/>
</dbReference>
<proteinExistence type="predicted"/>
<reference evidence="1 2" key="1">
    <citation type="submission" date="2024-04" db="EMBL/GenBank/DDBJ databases">
        <title>Two novel Raoultella species associated with bleeding cankers of broadleaf hosts, Raoultella scottia sp. nov. and Raoultella lignicola sp. nov.</title>
        <authorList>
            <person name="Brady C.L."/>
        </authorList>
    </citation>
    <scope>NUCLEOTIDE SEQUENCE [LARGE SCALE GENOMIC DNA]</scope>
    <source>
        <strain evidence="1 2">TW_WC1a.1</strain>
    </source>
</reference>
<protein>
    <submittedName>
        <fullName evidence="1">Selenium cofactor biosynthesis protein YqeC</fullName>
    </submittedName>
</protein>
<sequence>MENIPHVADLFCDSDAFARPLLIAAVGAGGKTSTLLWLAELFCRAGRRVLLTTTTQMYLPQRMPVMFCRDPGKLPDAVWQRPLQACFSRWLPQAGKVKGFTPAQLDALLAQAKVDVVLVEADGAHGFALKAPDQHEPCIPLSCRCVIAVTGAGLLGQCIGPDSVHRWPLFSRITGAEAGARLDWPMLHRLIQHPQGAFKGAPRQARRIWLLNQLSQNENLPVDDLLQQGDVDAIWAGAVQERPAIRRRRVRPVPG</sequence>
<evidence type="ECO:0000313" key="1">
    <source>
        <dbReference type="EMBL" id="MEL0551385.1"/>
    </source>
</evidence>
<dbReference type="Proteomes" id="UP001312893">
    <property type="component" value="Unassembled WGS sequence"/>
</dbReference>